<dbReference type="AlphaFoldDB" id="A0A6B2NMV2"/>
<keyword evidence="3" id="KW-0731">Sigma factor</keyword>
<dbReference type="Pfam" id="PF04542">
    <property type="entry name" value="Sigma70_r2"/>
    <property type="match status" value="1"/>
</dbReference>
<sequence>MEDMASKGSIDRGGASAAEPVAEETLLRLYANGDAEAARELVGLLGPRAYSVALRVLGNRAEAEDVTQEAMLRLWRIAPEWQSGRAKVSTWLYRVVMNLCLDLRRRTQTLDLDGIPEPEDGSPAAMEQLLHVARVDALQDALMRLPVRQRQAVVLRHIEELSNPEIAGIMEIGVEAVESLTARGKRTLAAVLADRKDELGYQDGG</sequence>
<organism evidence="8">
    <name type="scientific">Ruegeria sp. PrR005</name>
    <dbReference type="NCBI Taxonomy" id="2706882"/>
    <lineage>
        <taxon>Bacteria</taxon>
        <taxon>Pseudomonadati</taxon>
        <taxon>Pseudomonadota</taxon>
        <taxon>Alphaproteobacteria</taxon>
        <taxon>Rhodobacterales</taxon>
        <taxon>Roseobacteraceae</taxon>
        <taxon>Ruegeria</taxon>
    </lineage>
</organism>
<dbReference type="PANTHER" id="PTHR43133:SF8">
    <property type="entry name" value="RNA POLYMERASE SIGMA FACTOR HI_1459-RELATED"/>
    <property type="match status" value="1"/>
</dbReference>
<gene>
    <name evidence="8" type="ORF">G0P99_06995</name>
</gene>
<dbReference type="GO" id="GO:0006352">
    <property type="term" value="P:DNA-templated transcription initiation"/>
    <property type="evidence" value="ECO:0007669"/>
    <property type="project" value="InterPro"/>
</dbReference>
<proteinExistence type="inferred from homology"/>
<keyword evidence="4" id="KW-0238">DNA-binding</keyword>
<keyword evidence="5" id="KW-0804">Transcription</keyword>
<dbReference type="EMBL" id="JAAGOX010000011">
    <property type="protein sequence ID" value="NDW44698.1"/>
    <property type="molecule type" value="Genomic_DNA"/>
</dbReference>
<feature type="domain" description="RNA polymerase sigma factor 70 region 4 type 2" evidence="7">
    <location>
        <begin position="137"/>
        <end position="188"/>
    </location>
</feature>
<dbReference type="InterPro" id="IPR007627">
    <property type="entry name" value="RNA_pol_sigma70_r2"/>
</dbReference>
<dbReference type="SUPFAM" id="SSF88659">
    <property type="entry name" value="Sigma3 and sigma4 domains of RNA polymerase sigma factors"/>
    <property type="match status" value="1"/>
</dbReference>
<dbReference type="PANTHER" id="PTHR43133">
    <property type="entry name" value="RNA POLYMERASE ECF-TYPE SIGMA FACTO"/>
    <property type="match status" value="1"/>
</dbReference>
<dbReference type="NCBIfam" id="NF009176">
    <property type="entry name" value="PRK12524.1"/>
    <property type="match status" value="1"/>
</dbReference>
<keyword evidence="2" id="KW-0805">Transcription regulation</keyword>
<dbReference type="SUPFAM" id="SSF88946">
    <property type="entry name" value="Sigma2 domain of RNA polymerase sigma factors"/>
    <property type="match status" value="1"/>
</dbReference>
<dbReference type="Gene3D" id="1.10.1740.10">
    <property type="match status" value="1"/>
</dbReference>
<protein>
    <submittedName>
        <fullName evidence="8">RNA polymerase sigma factor</fullName>
    </submittedName>
</protein>
<dbReference type="InterPro" id="IPR014284">
    <property type="entry name" value="RNA_pol_sigma-70_dom"/>
</dbReference>
<dbReference type="InterPro" id="IPR013325">
    <property type="entry name" value="RNA_pol_sigma_r2"/>
</dbReference>
<evidence type="ECO:0000313" key="8">
    <source>
        <dbReference type="EMBL" id="NDW44698.1"/>
    </source>
</evidence>
<accession>A0A6B2NMV2</accession>
<dbReference type="InterPro" id="IPR039425">
    <property type="entry name" value="RNA_pol_sigma-70-like"/>
</dbReference>
<dbReference type="Gene3D" id="1.10.10.10">
    <property type="entry name" value="Winged helix-like DNA-binding domain superfamily/Winged helix DNA-binding domain"/>
    <property type="match status" value="1"/>
</dbReference>
<dbReference type="GO" id="GO:0003677">
    <property type="term" value="F:DNA binding"/>
    <property type="evidence" value="ECO:0007669"/>
    <property type="project" value="UniProtKB-KW"/>
</dbReference>
<evidence type="ECO:0000256" key="3">
    <source>
        <dbReference type="ARBA" id="ARBA00023082"/>
    </source>
</evidence>
<evidence type="ECO:0000256" key="1">
    <source>
        <dbReference type="ARBA" id="ARBA00010641"/>
    </source>
</evidence>
<evidence type="ECO:0000256" key="4">
    <source>
        <dbReference type="ARBA" id="ARBA00023125"/>
    </source>
</evidence>
<evidence type="ECO:0000259" key="7">
    <source>
        <dbReference type="Pfam" id="PF08281"/>
    </source>
</evidence>
<reference evidence="8" key="1">
    <citation type="submission" date="2020-02" db="EMBL/GenBank/DDBJ databases">
        <title>Delineation of the pyrene-degrading pathway in Roseobacter clade bacteria by genomic analysis.</title>
        <authorList>
            <person name="Zhou H."/>
            <person name="Wang H."/>
        </authorList>
    </citation>
    <scope>NUCLEOTIDE SEQUENCE</scope>
    <source>
        <strain evidence="8">PrR005</strain>
    </source>
</reference>
<evidence type="ECO:0000259" key="6">
    <source>
        <dbReference type="Pfam" id="PF04542"/>
    </source>
</evidence>
<dbReference type="InterPro" id="IPR036388">
    <property type="entry name" value="WH-like_DNA-bd_sf"/>
</dbReference>
<evidence type="ECO:0000256" key="2">
    <source>
        <dbReference type="ARBA" id="ARBA00023015"/>
    </source>
</evidence>
<dbReference type="NCBIfam" id="TIGR02937">
    <property type="entry name" value="sigma70-ECF"/>
    <property type="match status" value="1"/>
</dbReference>
<feature type="domain" description="RNA polymerase sigma-70 region 2" evidence="6">
    <location>
        <begin position="42"/>
        <end position="108"/>
    </location>
</feature>
<name>A0A6B2NMV2_9RHOB</name>
<comment type="similarity">
    <text evidence="1">Belongs to the sigma-70 factor family. ECF subfamily.</text>
</comment>
<evidence type="ECO:0000256" key="5">
    <source>
        <dbReference type="ARBA" id="ARBA00023163"/>
    </source>
</evidence>
<comment type="caution">
    <text evidence="8">The sequence shown here is derived from an EMBL/GenBank/DDBJ whole genome shotgun (WGS) entry which is preliminary data.</text>
</comment>
<dbReference type="GO" id="GO:0016987">
    <property type="term" value="F:sigma factor activity"/>
    <property type="evidence" value="ECO:0007669"/>
    <property type="project" value="UniProtKB-KW"/>
</dbReference>
<dbReference type="InterPro" id="IPR013249">
    <property type="entry name" value="RNA_pol_sigma70_r4_t2"/>
</dbReference>
<dbReference type="InterPro" id="IPR013324">
    <property type="entry name" value="RNA_pol_sigma_r3/r4-like"/>
</dbReference>
<dbReference type="Pfam" id="PF08281">
    <property type="entry name" value="Sigma70_r4_2"/>
    <property type="match status" value="1"/>
</dbReference>
<dbReference type="CDD" id="cd06171">
    <property type="entry name" value="Sigma70_r4"/>
    <property type="match status" value="1"/>
</dbReference>